<dbReference type="PANTHER" id="PTHR40132:SF1">
    <property type="entry name" value="PRE-MRNA-SPLICING FACTOR 38B"/>
    <property type="match status" value="1"/>
</dbReference>
<feature type="compositionally biased region" description="Basic and acidic residues" evidence="1">
    <location>
        <begin position="65"/>
        <end position="84"/>
    </location>
</feature>
<evidence type="ECO:0000313" key="3">
    <source>
        <dbReference type="Proteomes" id="UP000002058"/>
    </source>
</evidence>
<dbReference type="OrthoDB" id="2431475at2759"/>
<dbReference type="KEGG" id="ure:UREG_00432"/>
<dbReference type="OMA" id="ETDNHNT"/>
<proteinExistence type="predicted"/>
<accession>C4JE08</accession>
<reference evidence="3" key="1">
    <citation type="journal article" date="2009" name="Genome Res.">
        <title>Comparative genomic analyses of the human fungal pathogens Coccidioides and their relatives.</title>
        <authorList>
            <person name="Sharpton T.J."/>
            <person name="Stajich J.E."/>
            <person name="Rounsley S.D."/>
            <person name="Gardner M.J."/>
            <person name="Wortman J.R."/>
            <person name="Jordar V.S."/>
            <person name="Maiti R."/>
            <person name="Kodira C.D."/>
            <person name="Neafsey D.E."/>
            <person name="Zeng Q."/>
            <person name="Hung C.-Y."/>
            <person name="McMahan C."/>
            <person name="Muszewska A."/>
            <person name="Grynberg M."/>
            <person name="Mandel M.A."/>
            <person name="Kellner E.M."/>
            <person name="Barker B.M."/>
            <person name="Galgiani J.N."/>
            <person name="Orbach M.J."/>
            <person name="Kirkland T.N."/>
            <person name="Cole G.T."/>
            <person name="Henn M.R."/>
            <person name="Birren B.W."/>
            <person name="Taylor J.W."/>
        </authorList>
    </citation>
    <scope>NUCLEOTIDE SEQUENCE [LARGE SCALE GENOMIC DNA]</scope>
    <source>
        <strain evidence="3">UAMH 1704</strain>
    </source>
</reference>
<feature type="compositionally biased region" description="Basic and acidic residues" evidence="1">
    <location>
        <begin position="116"/>
        <end position="169"/>
    </location>
</feature>
<dbReference type="VEuPathDB" id="FungiDB:UREG_00432"/>
<evidence type="ECO:0000313" key="2">
    <source>
        <dbReference type="EMBL" id="EEP75586.1"/>
    </source>
</evidence>
<dbReference type="AlphaFoldDB" id="C4JE08"/>
<keyword evidence="3" id="KW-1185">Reference proteome</keyword>
<feature type="compositionally biased region" description="Basic and acidic residues" evidence="1">
    <location>
        <begin position="193"/>
        <end position="219"/>
    </location>
</feature>
<dbReference type="Proteomes" id="UP000002058">
    <property type="component" value="Unassembled WGS sequence"/>
</dbReference>
<dbReference type="InParanoid" id="C4JE08"/>
<sequence>MPTSGNAEDASTRPKDDEYVAQLLAKDAREYSLRYSALGVYGTTPKRPTAGAPKPNTRFLKHILRETDTHNTNLKRKEEEEARQKAKRLLRQRLTSRDESVCERDERGRESKRRRVESPRDEERDRERRLTYRHTDIGQESDEKSSRRRLGESRKSKDRERKSSVERRKDSRRHRRHEDNDYERHKRGQSSRTSHERSSDKYKSYDREGRHRRPPEHEHRRNRAEGTITTDIKRHTQKRSPSIPSLDSDLDDARSAKSSDSDPLSNLIGPLPPSENDLHTPPALPRGRGAFRTKSSTIDSHFEKGYDPALDVHLDDEDDPPTKKSSRRPIPGMATEDDDWDMALEALRDRNAWRKRGAERLREAGFEKNVVERWENNTAFAGLNDMPASDFKWAKSGEGREWDRGKVVDENGHVDIKPAW</sequence>
<protein>
    <recommendedName>
        <fullName evidence="4">Pre-mRNA-splicing factor 38B</fullName>
    </recommendedName>
</protein>
<dbReference type="PANTHER" id="PTHR40132">
    <property type="entry name" value="PRE-MRNA-SPLICING FACTOR 38B"/>
    <property type="match status" value="1"/>
</dbReference>
<evidence type="ECO:0008006" key="4">
    <source>
        <dbReference type="Google" id="ProtNLM"/>
    </source>
</evidence>
<dbReference type="STRING" id="336963.C4JE08"/>
<name>C4JE08_UNCRE</name>
<feature type="compositionally biased region" description="Basic and acidic residues" evidence="1">
    <location>
        <begin position="300"/>
        <end position="313"/>
    </location>
</feature>
<feature type="compositionally biased region" description="Basic and acidic residues" evidence="1">
    <location>
        <begin position="251"/>
        <end position="260"/>
    </location>
</feature>
<dbReference type="HOGENOM" id="CLU_038073_1_0_1"/>
<feature type="compositionally biased region" description="Basic and acidic residues" evidence="1">
    <location>
        <begin position="95"/>
        <end position="109"/>
    </location>
</feature>
<dbReference type="eggNOG" id="ENOG502RZN2">
    <property type="taxonomic scope" value="Eukaryota"/>
</dbReference>
<feature type="region of interest" description="Disordered" evidence="1">
    <location>
        <begin position="65"/>
        <end position="337"/>
    </location>
</feature>
<gene>
    <name evidence="2" type="ORF">UREG_00432</name>
</gene>
<dbReference type="GeneID" id="8444515"/>
<dbReference type="RefSeq" id="XP_002540919.1">
    <property type="nucleotide sequence ID" value="XM_002540873.1"/>
</dbReference>
<dbReference type="EMBL" id="CH476615">
    <property type="protein sequence ID" value="EEP75586.1"/>
    <property type="molecule type" value="Genomic_DNA"/>
</dbReference>
<organism evidence="2 3">
    <name type="scientific">Uncinocarpus reesii (strain UAMH 1704)</name>
    <dbReference type="NCBI Taxonomy" id="336963"/>
    <lineage>
        <taxon>Eukaryota</taxon>
        <taxon>Fungi</taxon>
        <taxon>Dikarya</taxon>
        <taxon>Ascomycota</taxon>
        <taxon>Pezizomycotina</taxon>
        <taxon>Eurotiomycetes</taxon>
        <taxon>Eurotiomycetidae</taxon>
        <taxon>Onygenales</taxon>
        <taxon>Onygenaceae</taxon>
        <taxon>Uncinocarpus</taxon>
    </lineage>
</organism>
<evidence type="ECO:0000256" key="1">
    <source>
        <dbReference type="SAM" id="MobiDB-lite"/>
    </source>
</evidence>